<dbReference type="EMBL" id="BPLR01020452">
    <property type="protein sequence ID" value="GIX78980.1"/>
    <property type="molecule type" value="Genomic_DNA"/>
</dbReference>
<evidence type="ECO:0000313" key="3">
    <source>
        <dbReference type="Proteomes" id="UP001054945"/>
    </source>
</evidence>
<organism evidence="2 3">
    <name type="scientific">Caerostris extrusa</name>
    <name type="common">Bark spider</name>
    <name type="synonym">Caerostris bankana</name>
    <dbReference type="NCBI Taxonomy" id="172846"/>
    <lineage>
        <taxon>Eukaryota</taxon>
        <taxon>Metazoa</taxon>
        <taxon>Ecdysozoa</taxon>
        <taxon>Arthropoda</taxon>
        <taxon>Chelicerata</taxon>
        <taxon>Arachnida</taxon>
        <taxon>Araneae</taxon>
        <taxon>Araneomorphae</taxon>
        <taxon>Entelegynae</taxon>
        <taxon>Araneoidea</taxon>
        <taxon>Araneidae</taxon>
        <taxon>Caerostris</taxon>
    </lineage>
</organism>
<gene>
    <name evidence="2" type="ORF">CEXT_547701</name>
</gene>
<protein>
    <submittedName>
        <fullName evidence="2">Uncharacterized protein</fullName>
    </submittedName>
</protein>
<dbReference type="Proteomes" id="UP001054945">
    <property type="component" value="Unassembled WGS sequence"/>
</dbReference>
<accession>A0AAV4N565</accession>
<proteinExistence type="predicted"/>
<keyword evidence="3" id="KW-1185">Reference proteome</keyword>
<feature type="compositionally biased region" description="Basic and acidic residues" evidence="1">
    <location>
        <begin position="15"/>
        <end position="31"/>
    </location>
</feature>
<sequence length="72" mass="8281">MSFTQKSRTKQIKGKGPDDRREREREREKKGSATTLTPTTLPRKRVPGLIWNRHQAAGRDGTELGSAILHWR</sequence>
<feature type="region of interest" description="Disordered" evidence="1">
    <location>
        <begin position="1"/>
        <end position="49"/>
    </location>
</feature>
<comment type="caution">
    <text evidence="2">The sequence shown here is derived from an EMBL/GenBank/DDBJ whole genome shotgun (WGS) entry which is preliminary data.</text>
</comment>
<name>A0AAV4N565_CAEEX</name>
<evidence type="ECO:0000256" key="1">
    <source>
        <dbReference type="SAM" id="MobiDB-lite"/>
    </source>
</evidence>
<evidence type="ECO:0000313" key="2">
    <source>
        <dbReference type="EMBL" id="GIX78980.1"/>
    </source>
</evidence>
<dbReference type="AlphaFoldDB" id="A0AAV4N565"/>
<reference evidence="2 3" key="1">
    <citation type="submission" date="2021-06" db="EMBL/GenBank/DDBJ databases">
        <title>Caerostris extrusa draft genome.</title>
        <authorList>
            <person name="Kono N."/>
            <person name="Arakawa K."/>
        </authorList>
    </citation>
    <scope>NUCLEOTIDE SEQUENCE [LARGE SCALE GENOMIC DNA]</scope>
</reference>